<gene>
    <name evidence="1" type="ORF">MW046_18120</name>
</gene>
<evidence type="ECO:0000313" key="1">
    <source>
        <dbReference type="EMBL" id="UPM44976.1"/>
    </source>
</evidence>
<dbReference type="InterPro" id="IPR005368">
    <property type="entry name" value="UPF0175"/>
</dbReference>
<organism evidence="1 2">
    <name type="scientific">Halocatena salina</name>
    <dbReference type="NCBI Taxonomy" id="2934340"/>
    <lineage>
        <taxon>Archaea</taxon>
        <taxon>Methanobacteriati</taxon>
        <taxon>Methanobacteriota</taxon>
        <taxon>Stenosarchaea group</taxon>
        <taxon>Halobacteria</taxon>
        <taxon>Halobacteriales</taxon>
        <taxon>Natronomonadaceae</taxon>
        <taxon>Halocatena</taxon>
    </lineage>
</organism>
<proteinExistence type="predicted"/>
<dbReference type="GeneID" id="71930005"/>
<keyword evidence="2" id="KW-1185">Reference proteome</keyword>
<dbReference type="InterPro" id="IPR036477">
    <property type="entry name" value="Formyl_transf_N_sf"/>
</dbReference>
<sequence>MKNIIRRDPQTFTALSATDWSASVPCIQCQAQPAEQIGVTIPSDVVKTIAKTCDVVVHYRVGILQGDILSRPQYGVLSFHHGDIRRYRGTPAGLWEFLHDAPQGGVTLQQLTPKLDAGSIVAFESVDLTDAHTWAAVRQRLFCVSPIVLARGIQHLQDSSFEPVSVPDEDLGTLYYLSDVTLRVQARYLLKEIKGVMARSDASPNGTAEDALAYAVGQYALGEVSIDKAAELANVDQWTMLEILQRATISSQFNPETVADIRQEVGVSWDLSDEYVTQYEDTNVPDDDQ</sequence>
<dbReference type="Proteomes" id="UP000831768">
    <property type="component" value="Plasmid unnamed3"/>
</dbReference>
<dbReference type="EMBL" id="CP096022">
    <property type="protein sequence ID" value="UPM44976.1"/>
    <property type="molecule type" value="Genomic_DNA"/>
</dbReference>
<geneLocation type="plasmid" evidence="1 2">
    <name>unnamed3</name>
</geneLocation>
<dbReference type="Pfam" id="PF03683">
    <property type="entry name" value="UPF0175"/>
    <property type="match status" value="1"/>
</dbReference>
<protein>
    <submittedName>
        <fullName evidence="1">UPF0175 family protein</fullName>
    </submittedName>
</protein>
<evidence type="ECO:0000313" key="2">
    <source>
        <dbReference type="Proteomes" id="UP000831768"/>
    </source>
</evidence>
<keyword evidence="1" id="KW-0614">Plasmid</keyword>
<dbReference type="RefSeq" id="WP_247995630.1">
    <property type="nucleotide sequence ID" value="NZ_CP096022.1"/>
</dbReference>
<dbReference type="KEGG" id="haad:MW046_18120"/>
<name>A0A8U0A822_9EURY</name>
<reference evidence="1" key="1">
    <citation type="submission" date="2022-04" db="EMBL/GenBank/DDBJ databases">
        <title>Halocatena sp. nov., isolated from a salt lake.</title>
        <authorList>
            <person name="Cui H.-L."/>
        </authorList>
    </citation>
    <scope>NUCLEOTIDE SEQUENCE</scope>
    <source>
        <strain evidence="1">AD-1</strain>
        <plasmid evidence="1">unnamed3</plasmid>
    </source>
</reference>
<dbReference type="AlphaFoldDB" id="A0A8U0A822"/>
<dbReference type="SUPFAM" id="SSF53328">
    <property type="entry name" value="Formyltransferase"/>
    <property type="match status" value="1"/>
</dbReference>
<accession>A0A8U0A822</accession>
<dbReference type="Gene3D" id="3.40.50.170">
    <property type="entry name" value="Formyl transferase, N-terminal domain"/>
    <property type="match status" value="1"/>
</dbReference>